<evidence type="ECO:0000256" key="1">
    <source>
        <dbReference type="PROSITE-ProRule" id="PRU00182"/>
    </source>
</evidence>
<feature type="domain" description="RNA-binding S4" evidence="2">
    <location>
        <begin position="182"/>
        <end position="246"/>
    </location>
</feature>
<dbReference type="InterPro" id="IPR040591">
    <property type="entry name" value="RqcP2_RBD"/>
</dbReference>
<dbReference type="CDD" id="cd00165">
    <property type="entry name" value="S4"/>
    <property type="match status" value="1"/>
</dbReference>
<keyword evidence="1" id="KW-0694">RNA-binding</keyword>
<accession>A0A0R2KIF0</accession>
<sequence>MRKDIYQHFRKEEIGFIDEVLTDIYKVKQEYCPILTHFLDPRQQYIVETLVASENDVKVAFSGGYIESERKRALIYPEYYTVQDDDFELAVLQIKYPQKFAQLHHRHVLGTLVNSGLERFVLGDIITDGTTWQFVVEKQLASYYINQVQQIGKVKVRIELSNQAIIKPVVEYEEAFITANSMRLDTLIANVYNISRQRTKELINAKVVTLNWMTIDKLDYEVAEHDIISVRGFGRIAVKEVLGKTKKDKFKILVAVLNKKAR</sequence>
<dbReference type="InterPro" id="IPR002942">
    <property type="entry name" value="S4_RNA-bd"/>
</dbReference>
<dbReference type="Gene3D" id="3.30.70.330">
    <property type="match status" value="1"/>
</dbReference>
<dbReference type="SMART" id="SM00363">
    <property type="entry name" value="S4"/>
    <property type="match status" value="1"/>
</dbReference>
<dbReference type="STRING" id="1122146.IV53_GL000925"/>
<dbReference type="EMBL" id="JQBZ01000025">
    <property type="protein sequence ID" value="KRN88955.1"/>
    <property type="molecule type" value="Genomic_DNA"/>
</dbReference>
<dbReference type="Pfam" id="PF17774">
    <property type="entry name" value="YlmH_RBD"/>
    <property type="match status" value="1"/>
</dbReference>
<dbReference type="PANTHER" id="PTHR13633:SF3">
    <property type="entry name" value="MITOCHONDRIAL TRANSCRIPTION RESCUE FACTOR 1"/>
    <property type="match status" value="1"/>
</dbReference>
<comment type="caution">
    <text evidence="3">The sequence shown here is derived from an EMBL/GenBank/DDBJ whole genome shotgun (WGS) entry which is preliminary data.</text>
</comment>
<dbReference type="AlphaFoldDB" id="A0A0R2KIF0"/>
<name>A0A0R2KIF0_9LACO</name>
<evidence type="ECO:0000313" key="3">
    <source>
        <dbReference type="EMBL" id="KRN88955.1"/>
    </source>
</evidence>
<proteinExistence type="predicted"/>
<gene>
    <name evidence="3" type="ORF">IV53_GL000925</name>
</gene>
<dbReference type="eggNOG" id="COG2302">
    <property type="taxonomic scope" value="Bacteria"/>
</dbReference>
<dbReference type="RefSeq" id="WP_027107357.1">
    <property type="nucleotide sequence ID" value="NZ_JQBZ01000025.1"/>
</dbReference>
<dbReference type="PATRIC" id="fig|1122146.4.peg.959"/>
<dbReference type="GO" id="GO:0003723">
    <property type="term" value="F:RNA binding"/>
    <property type="evidence" value="ECO:0007669"/>
    <property type="project" value="UniProtKB-KW"/>
</dbReference>
<evidence type="ECO:0000313" key="4">
    <source>
        <dbReference type="Proteomes" id="UP000051500"/>
    </source>
</evidence>
<keyword evidence="4" id="KW-1185">Reference proteome</keyword>
<dbReference type="Pfam" id="PF21278">
    <property type="entry name" value="YlmH_1st"/>
    <property type="match status" value="1"/>
</dbReference>
<dbReference type="Gene3D" id="3.30.1370.160">
    <property type="match status" value="1"/>
</dbReference>
<dbReference type="Proteomes" id="UP000051500">
    <property type="component" value="Unassembled WGS sequence"/>
</dbReference>
<organism evidence="3 4">
    <name type="scientific">Ligilactobacillus ceti DSM 22408</name>
    <dbReference type="NCBI Taxonomy" id="1122146"/>
    <lineage>
        <taxon>Bacteria</taxon>
        <taxon>Bacillati</taxon>
        <taxon>Bacillota</taxon>
        <taxon>Bacilli</taxon>
        <taxon>Lactobacillales</taxon>
        <taxon>Lactobacillaceae</taxon>
        <taxon>Ligilactobacillus</taxon>
    </lineage>
</organism>
<dbReference type="PANTHER" id="PTHR13633">
    <property type="entry name" value="MITOCHONDRIAL TRANSCRIPTION RESCUE FACTOR 1"/>
    <property type="match status" value="1"/>
</dbReference>
<dbReference type="InterPro" id="IPR012677">
    <property type="entry name" value="Nucleotide-bd_a/b_plait_sf"/>
</dbReference>
<dbReference type="InterPro" id="IPR036986">
    <property type="entry name" value="S4_RNA-bd_sf"/>
</dbReference>
<evidence type="ECO:0000259" key="2">
    <source>
        <dbReference type="SMART" id="SM00363"/>
    </source>
</evidence>
<protein>
    <submittedName>
        <fullName evidence="3">Rna binding protein</fullName>
    </submittedName>
</protein>
<dbReference type="SUPFAM" id="SSF55174">
    <property type="entry name" value="Alpha-L RNA-binding motif"/>
    <property type="match status" value="1"/>
</dbReference>
<dbReference type="PROSITE" id="PS50889">
    <property type="entry name" value="S4"/>
    <property type="match status" value="1"/>
</dbReference>
<dbReference type="Gene3D" id="3.10.290.10">
    <property type="entry name" value="RNA-binding S4 domain"/>
    <property type="match status" value="1"/>
</dbReference>
<reference evidence="3 4" key="1">
    <citation type="journal article" date="2015" name="Genome Announc.">
        <title>Expanding the biotechnology potential of lactobacilli through comparative genomics of 213 strains and associated genera.</title>
        <authorList>
            <person name="Sun Z."/>
            <person name="Harris H.M."/>
            <person name="McCann A."/>
            <person name="Guo C."/>
            <person name="Argimon S."/>
            <person name="Zhang W."/>
            <person name="Yang X."/>
            <person name="Jeffery I.B."/>
            <person name="Cooney J.C."/>
            <person name="Kagawa T.F."/>
            <person name="Liu W."/>
            <person name="Song Y."/>
            <person name="Salvetti E."/>
            <person name="Wrobel A."/>
            <person name="Rasinkangas P."/>
            <person name="Parkhill J."/>
            <person name="Rea M.C."/>
            <person name="O'Sullivan O."/>
            <person name="Ritari J."/>
            <person name="Douillard F.P."/>
            <person name="Paul Ross R."/>
            <person name="Yang R."/>
            <person name="Briner A.E."/>
            <person name="Felis G.E."/>
            <person name="de Vos W.M."/>
            <person name="Barrangou R."/>
            <person name="Klaenhammer T.R."/>
            <person name="Caufield P.W."/>
            <person name="Cui Y."/>
            <person name="Zhang H."/>
            <person name="O'Toole P.W."/>
        </authorList>
    </citation>
    <scope>NUCLEOTIDE SEQUENCE [LARGE SCALE GENOMIC DNA]</scope>
    <source>
        <strain evidence="3 4">DSM 22408</strain>
    </source>
</reference>
<dbReference type="OrthoDB" id="9812787at2"/>
<dbReference type="InterPro" id="IPR048443">
    <property type="entry name" value="RqcP2_N"/>
</dbReference>